<dbReference type="EMBL" id="JBHSEL010000051">
    <property type="protein sequence ID" value="MFC4625056.1"/>
    <property type="molecule type" value="Genomic_DNA"/>
</dbReference>
<keyword evidence="4" id="KW-1185">Reference proteome</keyword>
<keyword evidence="1" id="KW-0732">Signal</keyword>
<dbReference type="Pfam" id="PF07007">
    <property type="entry name" value="LprI"/>
    <property type="match status" value="1"/>
</dbReference>
<protein>
    <submittedName>
        <fullName evidence="3">Lysozyme inhibitor LprI family protein</fullName>
    </submittedName>
</protein>
<accession>A0ABV9H6B8</accession>
<feature type="chain" id="PRO_5045062652" evidence="1">
    <location>
        <begin position="20"/>
        <end position="128"/>
    </location>
</feature>
<sequence>MRKLCIFTAFALFATPSLADGLYDRCINQSNTTNADYATCGAQWLQRADNKLNEVWKKVYRQTDGATKSDLLNEQRSWNKFKEDSCKFYANGDWGREGQAINFPACRAAIIEARIKALQDYGKFFQGQ</sequence>
<evidence type="ECO:0000259" key="2">
    <source>
        <dbReference type="Pfam" id="PF07007"/>
    </source>
</evidence>
<comment type="caution">
    <text evidence="3">The sequence shown here is derived from an EMBL/GenBank/DDBJ whole genome shotgun (WGS) entry which is preliminary data.</text>
</comment>
<dbReference type="RefSeq" id="WP_374832528.1">
    <property type="nucleotide sequence ID" value="NZ_JBHEEZ010000016.1"/>
</dbReference>
<evidence type="ECO:0000313" key="3">
    <source>
        <dbReference type="EMBL" id="MFC4625056.1"/>
    </source>
</evidence>
<feature type="domain" description="Lysozyme inhibitor LprI-like N-terminal" evidence="2">
    <location>
        <begin position="26"/>
        <end position="118"/>
    </location>
</feature>
<evidence type="ECO:0000313" key="4">
    <source>
        <dbReference type="Proteomes" id="UP001596042"/>
    </source>
</evidence>
<organism evidence="3 4">
    <name type="scientific">Daeguia caeni</name>
    <dbReference type="NCBI Taxonomy" id="439612"/>
    <lineage>
        <taxon>Bacteria</taxon>
        <taxon>Pseudomonadati</taxon>
        <taxon>Pseudomonadota</taxon>
        <taxon>Alphaproteobacteria</taxon>
        <taxon>Hyphomicrobiales</taxon>
        <taxon>Brucellaceae</taxon>
        <taxon>Daeguia</taxon>
    </lineage>
</organism>
<feature type="signal peptide" evidence="1">
    <location>
        <begin position="1"/>
        <end position="19"/>
    </location>
</feature>
<reference evidence="4" key="1">
    <citation type="journal article" date="2019" name="Int. J. Syst. Evol. Microbiol.">
        <title>The Global Catalogue of Microorganisms (GCM) 10K type strain sequencing project: providing services to taxonomists for standard genome sequencing and annotation.</title>
        <authorList>
            <consortium name="The Broad Institute Genomics Platform"/>
            <consortium name="The Broad Institute Genome Sequencing Center for Infectious Disease"/>
            <person name="Wu L."/>
            <person name="Ma J."/>
        </authorList>
    </citation>
    <scope>NUCLEOTIDE SEQUENCE [LARGE SCALE GENOMIC DNA]</scope>
    <source>
        <strain evidence="4">CGMCC 1.15731</strain>
    </source>
</reference>
<proteinExistence type="predicted"/>
<dbReference type="InterPro" id="IPR009739">
    <property type="entry name" value="LprI-like_N"/>
</dbReference>
<dbReference type="Proteomes" id="UP001596042">
    <property type="component" value="Unassembled WGS sequence"/>
</dbReference>
<dbReference type="Gene3D" id="1.20.1270.180">
    <property type="match status" value="1"/>
</dbReference>
<name>A0ABV9H6B8_9HYPH</name>
<evidence type="ECO:0000256" key="1">
    <source>
        <dbReference type="SAM" id="SignalP"/>
    </source>
</evidence>
<gene>
    <name evidence="3" type="ORF">ACFO1V_07465</name>
</gene>